<dbReference type="STRING" id="1379680.GCA_001612615_02209"/>
<evidence type="ECO:0000313" key="3">
    <source>
        <dbReference type="EMBL" id="SNY78650.1"/>
    </source>
</evidence>
<feature type="compositionally biased region" description="Low complexity" evidence="1">
    <location>
        <begin position="18"/>
        <end position="48"/>
    </location>
</feature>
<reference evidence="3 4" key="1">
    <citation type="submission" date="2017-09" db="EMBL/GenBank/DDBJ databases">
        <authorList>
            <person name="Ehlers B."/>
            <person name="Leendertz F.H."/>
        </authorList>
    </citation>
    <scope>NUCLEOTIDE SEQUENCE [LARGE SCALE GENOMIC DNA]</scope>
    <source>
        <strain evidence="3 4">DSM 45537</strain>
    </source>
</reference>
<dbReference type="InterPro" id="IPR025291">
    <property type="entry name" value="DUF4153"/>
</dbReference>
<keyword evidence="2" id="KW-0472">Membrane</keyword>
<feature type="transmembrane region" description="Helical" evidence="2">
    <location>
        <begin position="560"/>
        <end position="582"/>
    </location>
</feature>
<feature type="compositionally biased region" description="Low complexity" evidence="1">
    <location>
        <begin position="56"/>
        <end position="70"/>
    </location>
</feature>
<keyword evidence="2" id="KW-1133">Transmembrane helix</keyword>
<evidence type="ECO:0000256" key="2">
    <source>
        <dbReference type="SAM" id="Phobius"/>
    </source>
</evidence>
<protein>
    <submittedName>
        <fullName evidence="3">Uncharacterized protein</fullName>
    </submittedName>
</protein>
<feature type="transmembrane region" description="Helical" evidence="2">
    <location>
        <begin position="529"/>
        <end position="548"/>
    </location>
</feature>
<feature type="transmembrane region" description="Helical" evidence="2">
    <location>
        <begin position="594"/>
        <end position="618"/>
    </location>
</feature>
<keyword evidence="4" id="KW-1185">Reference proteome</keyword>
<dbReference type="AlphaFoldDB" id="A0A285L157"/>
<feature type="transmembrane region" description="Helical" evidence="2">
    <location>
        <begin position="316"/>
        <end position="349"/>
    </location>
</feature>
<keyword evidence="2" id="KW-0812">Transmembrane</keyword>
<feature type="transmembrane region" description="Helical" evidence="2">
    <location>
        <begin position="439"/>
        <end position="462"/>
    </location>
</feature>
<feature type="transmembrane region" description="Helical" evidence="2">
    <location>
        <begin position="270"/>
        <end position="287"/>
    </location>
</feature>
<proteinExistence type="predicted"/>
<feature type="region of interest" description="Disordered" evidence="1">
    <location>
        <begin position="1"/>
        <end position="238"/>
    </location>
</feature>
<evidence type="ECO:0000313" key="4">
    <source>
        <dbReference type="Proteomes" id="UP000219565"/>
    </source>
</evidence>
<name>A0A285L157_9NOCA</name>
<feature type="transmembrane region" description="Helical" evidence="2">
    <location>
        <begin position="625"/>
        <end position="644"/>
    </location>
</feature>
<gene>
    <name evidence="3" type="ORF">SAMN04244553_1349</name>
</gene>
<feature type="compositionally biased region" description="Polar residues" evidence="1">
    <location>
        <begin position="163"/>
        <end position="181"/>
    </location>
</feature>
<dbReference type="EMBL" id="OBEG01000001">
    <property type="protein sequence ID" value="SNY78650.1"/>
    <property type="molecule type" value="Genomic_DNA"/>
</dbReference>
<accession>A0A285L157</accession>
<feature type="transmembrane region" description="Helical" evidence="2">
    <location>
        <begin position="400"/>
        <end position="419"/>
    </location>
</feature>
<feature type="transmembrane region" description="Helical" evidence="2">
    <location>
        <begin position="483"/>
        <end position="509"/>
    </location>
</feature>
<evidence type="ECO:0000256" key="1">
    <source>
        <dbReference type="SAM" id="MobiDB-lite"/>
    </source>
</evidence>
<dbReference type="Proteomes" id="UP000219565">
    <property type="component" value="Unassembled WGS sequence"/>
</dbReference>
<dbReference type="Pfam" id="PF13687">
    <property type="entry name" value="DUF4153"/>
    <property type="match status" value="1"/>
</dbReference>
<sequence length="715" mass="74383">MSKEPTGRNDSMSEPPDAAAAATESATAGSARSTALETAASQAAAGTREASDGGADRTTAALDTDTAAVASVDGSGKAVGAATAGSSSNEAAAKRSSESPGADESAKSPESGTVSSGAGKRTARTGSAADSSDAPADDVETTTSPDAPADGETATSDAPAATRTATSSDALASGKTPTSADKATEQHASAADSATKLVKTADTTAKESDSQPNSTTGALPPMTPVADRSGPPGAPPIPKWRRVSYPPAVVPAAAIAGVSAAVLIPWDRPGIGWVLAALVAAGAVFVVDRRARGAVEQGESTDRSIRALLRRNPARLWWTALALALLAVGAVRAAGWLFVLCLLAAVFAGSLAVVPRRSVHGIWYDAIAVPLEATAAVLWVSEGSRRARDARTVRTWRAGLSVGATVALLAVFAPLLGSADATFGSMLNRLVPTVEPASLLRWTLVSGLVALGCFGAMYLLAGPPMSADSMPREKVSGRTVSRWEWALPVGALTALFAAFVAAQFAALFGGDDYVQKTAGLTYAQYARSGFWQLSIVTMLALAVILAVLRFADQDSARDRTWLRALLGSVTALSLVLVASALGRMWTYQQAYGFTVLRVLVEAFELWLGLMYVLVLVAVLRLRRAWLPRAALGTAFATLLVLAILNPERLVADRNIDRWTNGKTLDTDYLSTLSPDVVPALDRLPEPLRAEILEPIRDDLPEDTWQSWNLSRASAR</sequence>
<organism evidence="3 4">
    <name type="scientific">Nocardia amikacinitolerans</name>
    <dbReference type="NCBI Taxonomy" id="756689"/>
    <lineage>
        <taxon>Bacteria</taxon>
        <taxon>Bacillati</taxon>
        <taxon>Actinomycetota</taxon>
        <taxon>Actinomycetes</taxon>
        <taxon>Mycobacteriales</taxon>
        <taxon>Nocardiaceae</taxon>
        <taxon>Nocardia</taxon>
    </lineage>
</organism>
<feature type="transmembrane region" description="Helical" evidence="2">
    <location>
        <begin position="245"/>
        <end position="264"/>
    </location>
</feature>